<comment type="caution">
    <text evidence="1">The sequence shown here is derived from an EMBL/GenBank/DDBJ whole genome shotgun (WGS) entry which is preliminary data.</text>
</comment>
<keyword evidence="2" id="KW-1185">Reference proteome</keyword>
<gene>
    <name evidence="1" type="ORF">QBC37DRAFT_155646</name>
</gene>
<reference evidence="1" key="1">
    <citation type="journal article" date="2023" name="Mol. Phylogenet. Evol.">
        <title>Genome-scale phylogeny and comparative genomics of the fungal order Sordariales.</title>
        <authorList>
            <person name="Hensen N."/>
            <person name="Bonometti L."/>
            <person name="Westerberg I."/>
            <person name="Brannstrom I.O."/>
            <person name="Guillou S."/>
            <person name="Cros-Aarteil S."/>
            <person name="Calhoun S."/>
            <person name="Haridas S."/>
            <person name="Kuo A."/>
            <person name="Mondo S."/>
            <person name="Pangilinan J."/>
            <person name="Riley R."/>
            <person name="LaButti K."/>
            <person name="Andreopoulos B."/>
            <person name="Lipzen A."/>
            <person name="Chen C."/>
            <person name="Yan M."/>
            <person name="Daum C."/>
            <person name="Ng V."/>
            <person name="Clum A."/>
            <person name="Steindorff A."/>
            <person name="Ohm R.A."/>
            <person name="Martin F."/>
            <person name="Silar P."/>
            <person name="Natvig D.O."/>
            <person name="Lalanne C."/>
            <person name="Gautier V."/>
            <person name="Ament-Velasquez S.L."/>
            <person name="Kruys A."/>
            <person name="Hutchinson M.I."/>
            <person name="Powell A.J."/>
            <person name="Barry K."/>
            <person name="Miller A.N."/>
            <person name="Grigoriev I.V."/>
            <person name="Debuchy R."/>
            <person name="Gladieux P."/>
            <person name="Hiltunen Thoren M."/>
            <person name="Johannesson H."/>
        </authorList>
    </citation>
    <scope>NUCLEOTIDE SEQUENCE</scope>
    <source>
        <strain evidence="1">PSN293</strain>
    </source>
</reference>
<accession>A0AAN6XSZ8</accession>
<reference evidence="1" key="2">
    <citation type="submission" date="2023-05" db="EMBL/GenBank/DDBJ databases">
        <authorList>
            <consortium name="Lawrence Berkeley National Laboratory"/>
            <person name="Steindorff A."/>
            <person name="Hensen N."/>
            <person name="Bonometti L."/>
            <person name="Westerberg I."/>
            <person name="Brannstrom I.O."/>
            <person name="Guillou S."/>
            <person name="Cros-Aarteil S."/>
            <person name="Calhoun S."/>
            <person name="Haridas S."/>
            <person name="Kuo A."/>
            <person name="Mondo S."/>
            <person name="Pangilinan J."/>
            <person name="Riley R."/>
            <person name="Labutti K."/>
            <person name="Andreopoulos B."/>
            <person name="Lipzen A."/>
            <person name="Chen C."/>
            <person name="Yanf M."/>
            <person name="Daum C."/>
            <person name="Ng V."/>
            <person name="Clum A."/>
            <person name="Ohm R."/>
            <person name="Martin F."/>
            <person name="Silar P."/>
            <person name="Natvig D."/>
            <person name="Lalanne C."/>
            <person name="Gautier V."/>
            <person name="Ament-Velasquez S.L."/>
            <person name="Kruys A."/>
            <person name="Hutchinson M.I."/>
            <person name="Powell A.J."/>
            <person name="Barry K."/>
            <person name="Miller A.N."/>
            <person name="Grigoriev I.V."/>
            <person name="Debuchy R."/>
            <person name="Gladieux P."/>
            <person name="Thoren M.H."/>
            <person name="Johannesson H."/>
        </authorList>
    </citation>
    <scope>NUCLEOTIDE SEQUENCE</scope>
    <source>
        <strain evidence="1">PSN293</strain>
    </source>
</reference>
<name>A0AAN6XSZ8_9PEZI</name>
<evidence type="ECO:0000313" key="1">
    <source>
        <dbReference type="EMBL" id="KAK4206021.1"/>
    </source>
</evidence>
<dbReference type="Proteomes" id="UP001301769">
    <property type="component" value="Unassembled WGS sequence"/>
</dbReference>
<protein>
    <submittedName>
        <fullName evidence="1">Uncharacterized protein</fullName>
    </submittedName>
</protein>
<evidence type="ECO:0000313" key="2">
    <source>
        <dbReference type="Proteomes" id="UP001301769"/>
    </source>
</evidence>
<sequence length="107" mass="12291">MLAESREAGDAEFVAVSELEPEIKPLYDLIRDAYKNDPIAQDIVANLLDASVRRWPKPLRKFLRCEKSECKLVDGLLYFRNRIWIPDTPGLRLEVAHRTHSAGLPMM</sequence>
<proteinExistence type="predicted"/>
<dbReference type="EMBL" id="MU858548">
    <property type="protein sequence ID" value="KAK4206021.1"/>
    <property type="molecule type" value="Genomic_DNA"/>
</dbReference>
<dbReference type="AlphaFoldDB" id="A0AAN6XSZ8"/>
<organism evidence="1 2">
    <name type="scientific">Rhypophila decipiens</name>
    <dbReference type="NCBI Taxonomy" id="261697"/>
    <lineage>
        <taxon>Eukaryota</taxon>
        <taxon>Fungi</taxon>
        <taxon>Dikarya</taxon>
        <taxon>Ascomycota</taxon>
        <taxon>Pezizomycotina</taxon>
        <taxon>Sordariomycetes</taxon>
        <taxon>Sordariomycetidae</taxon>
        <taxon>Sordariales</taxon>
        <taxon>Naviculisporaceae</taxon>
        <taxon>Rhypophila</taxon>
    </lineage>
</organism>